<dbReference type="SUPFAM" id="SSF48403">
    <property type="entry name" value="Ankyrin repeat"/>
    <property type="match status" value="1"/>
</dbReference>
<sequence>MACVRLPSGREVMSAQEFTEWEENHELRGTEFHDALRREVSKRMQISNFRQLSLVCGDQILGPSRPEEPLLAVVRPYVARMKAELFSAIRKNALRDMVQLLEQPCDPNTTLTDGESLLHSAGRYGDRTAVARLLLEAGADQDKADKAGDTPLHVAAHFGHMEVVRCLLEAGADKDKENNKGWTPMHIAVCQGHLGVIRRLLEAGADKEKSDKVGQTPLHNASLKGQLEVVECLLEAGAVKSKTNNVGRTPLHLAALAGHLEVVGCLLEAGAEKEKSDKDGSIPIHLAAEYGFLDVVRCLHAGTDMDRGREPHGRTPLHLAALHERLEVLQYLLQAGAGKDVEDTRMALPRCISVHSAGIWRWCSAC</sequence>
<dbReference type="Gene3D" id="1.25.40.20">
    <property type="entry name" value="Ankyrin repeat-containing domain"/>
    <property type="match status" value="4"/>
</dbReference>
<dbReference type="GO" id="GO:0005634">
    <property type="term" value="C:nucleus"/>
    <property type="evidence" value="ECO:0007669"/>
    <property type="project" value="TreeGrafter"/>
</dbReference>
<feature type="repeat" description="ANK" evidence="3">
    <location>
        <begin position="312"/>
        <end position="344"/>
    </location>
</feature>
<dbReference type="EMBL" id="CAUJNA010003439">
    <property type="protein sequence ID" value="CAJ1402132.1"/>
    <property type="molecule type" value="Genomic_DNA"/>
</dbReference>
<feature type="repeat" description="ANK" evidence="3">
    <location>
        <begin position="180"/>
        <end position="212"/>
    </location>
</feature>
<keyword evidence="1" id="KW-0677">Repeat</keyword>
<dbReference type="PROSITE" id="PS50297">
    <property type="entry name" value="ANK_REP_REGION"/>
    <property type="match status" value="6"/>
</dbReference>
<dbReference type="AlphaFoldDB" id="A0AA36JAM0"/>
<evidence type="ECO:0000313" key="4">
    <source>
        <dbReference type="EMBL" id="CAJ1402132.1"/>
    </source>
</evidence>
<accession>A0AA36JAM0</accession>
<dbReference type="PANTHER" id="PTHR24201:SF16">
    <property type="entry name" value="ANKYRIN-1-LIKE-RELATED"/>
    <property type="match status" value="1"/>
</dbReference>
<protein>
    <submittedName>
        <fullName evidence="4">Uncharacterized protein</fullName>
    </submittedName>
</protein>
<dbReference type="Proteomes" id="UP001178507">
    <property type="component" value="Unassembled WGS sequence"/>
</dbReference>
<organism evidence="4 5">
    <name type="scientific">Effrenium voratum</name>
    <dbReference type="NCBI Taxonomy" id="2562239"/>
    <lineage>
        <taxon>Eukaryota</taxon>
        <taxon>Sar</taxon>
        <taxon>Alveolata</taxon>
        <taxon>Dinophyceae</taxon>
        <taxon>Suessiales</taxon>
        <taxon>Symbiodiniaceae</taxon>
        <taxon>Effrenium</taxon>
    </lineage>
</organism>
<feature type="repeat" description="ANK" evidence="3">
    <location>
        <begin position="213"/>
        <end position="245"/>
    </location>
</feature>
<dbReference type="InterPro" id="IPR002110">
    <property type="entry name" value="Ankyrin_rpt"/>
</dbReference>
<evidence type="ECO:0000256" key="2">
    <source>
        <dbReference type="ARBA" id="ARBA00023043"/>
    </source>
</evidence>
<dbReference type="Pfam" id="PF13606">
    <property type="entry name" value="Ank_3"/>
    <property type="match status" value="1"/>
</dbReference>
<name>A0AA36JAM0_9DINO</name>
<feature type="repeat" description="ANK" evidence="3">
    <location>
        <begin position="113"/>
        <end position="146"/>
    </location>
</feature>
<keyword evidence="2 3" id="KW-0040">ANK repeat</keyword>
<evidence type="ECO:0000256" key="3">
    <source>
        <dbReference type="PROSITE-ProRule" id="PRU00023"/>
    </source>
</evidence>
<reference evidence="4" key="1">
    <citation type="submission" date="2023-08" db="EMBL/GenBank/DDBJ databases">
        <authorList>
            <person name="Chen Y."/>
            <person name="Shah S."/>
            <person name="Dougan E. K."/>
            <person name="Thang M."/>
            <person name="Chan C."/>
        </authorList>
    </citation>
    <scope>NUCLEOTIDE SEQUENCE</scope>
</reference>
<dbReference type="PRINTS" id="PR01415">
    <property type="entry name" value="ANKYRIN"/>
</dbReference>
<evidence type="ECO:0000256" key="1">
    <source>
        <dbReference type="ARBA" id="ARBA00022737"/>
    </source>
</evidence>
<evidence type="ECO:0000313" key="5">
    <source>
        <dbReference type="Proteomes" id="UP001178507"/>
    </source>
</evidence>
<proteinExistence type="predicted"/>
<dbReference type="PANTHER" id="PTHR24201">
    <property type="entry name" value="ANK_REP_REGION DOMAIN-CONTAINING PROTEIN"/>
    <property type="match status" value="1"/>
</dbReference>
<gene>
    <name evidence="4" type="ORF">EVOR1521_LOCUS25084</name>
</gene>
<dbReference type="PROSITE" id="PS50088">
    <property type="entry name" value="ANK_REPEAT"/>
    <property type="match status" value="6"/>
</dbReference>
<feature type="repeat" description="ANK" evidence="3">
    <location>
        <begin position="147"/>
        <end position="179"/>
    </location>
</feature>
<dbReference type="SMART" id="SM00248">
    <property type="entry name" value="ANK"/>
    <property type="match status" value="7"/>
</dbReference>
<keyword evidence="5" id="KW-1185">Reference proteome</keyword>
<comment type="caution">
    <text evidence="4">The sequence shown here is derived from an EMBL/GenBank/DDBJ whole genome shotgun (WGS) entry which is preliminary data.</text>
</comment>
<feature type="repeat" description="ANK" evidence="3">
    <location>
        <begin position="246"/>
        <end position="278"/>
    </location>
</feature>
<dbReference type="Pfam" id="PF12796">
    <property type="entry name" value="Ank_2"/>
    <property type="match status" value="2"/>
</dbReference>
<dbReference type="Pfam" id="PF00023">
    <property type="entry name" value="Ank"/>
    <property type="match status" value="1"/>
</dbReference>
<dbReference type="InterPro" id="IPR036770">
    <property type="entry name" value="Ankyrin_rpt-contain_sf"/>
</dbReference>
<dbReference type="InterPro" id="IPR050776">
    <property type="entry name" value="Ank_Repeat/CDKN_Inhibitor"/>
</dbReference>